<reference evidence="1 2" key="1">
    <citation type="submission" date="2019-07" db="EMBL/GenBank/DDBJ databases">
        <title>Flavobacterium sp. nov., isolated from glacier ice.</title>
        <authorList>
            <person name="Liu Q."/>
            <person name="Xin Y.-H."/>
        </authorList>
    </citation>
    <scope>NUCLEOTIDE SEQUENCE [LARGE SCALE GENOMIC DNA]</scope>
    <source>
        <strain evidence="1 2">ZT4R6</strain>
    </source>
</reference>
<dbReference type="InterPro" id="IPR038691">
    <property type="entry name" value="ComJ_sf"/>
</dbReference>
<dbReference type="EMBL" id="VJVZ01000006">
    <property type="protein sequence ID" value="TRW24424.1"/>
    <property type="molecule type" value="Genomic_DNA"/>
</dbReference>
<gene>
    <name evidence="1" type="ORF">FMM05_11370</name>
</gene>
<dbReference type="OrthoDB" id="280156at2"/>
<dbReference type="Gene3D" id="2.60.34.30">
    <property type="entry name" value="Competence, DNA-entry nuclease inhibitor, ComJ"/>
    <property type="match status" value="1"/>
</dbReference>
<dbReference type="RefSeq" id="WP_143373505.1">
    <property type="nucleotide sequence ID" value="NZ_VJVZ01000006.1"/>
</dbReference>
<dbReference type="AlphaFoldDB" id="A0A552V1T1"/>
<name>A0A552V1T1_9FLAO</name>
<protein>
    <submittedName>
        <fullName evidence="1">Uncharacterized protein</fullName>
    </submittedName>
</protein>
<comment type="caution">
    <text evidence="1">The sequence shown here is derived from an EMBL/GenBank/DDBJ whole genome shotgun (WGS) entry which is preliminary data.</text>
</comment>
<proteinExistence type="predicted"/>
<evidence type="ECO:0000313" key="1">
    <source>
        <dbReference type="EMBL" id="TRW24424.1"/>
    </source>
</evidence>
<accession>A0A552V1T1</accession>
<keyword evidence="2" id="KW-1185">Reference proteome</keyword>
<dbReference type="Proteomes" id="UP000320643">
    <property type="component" value="Unassembled WGS sequence"/>
</dbReference>
<sequence length="124" mass="13858">MKHKFDFSTTHNQFYIVDKEADYDTGADSFWTDEAHISRMPLGYGVVGVGTECYGPVRGELTVLSEANTEYDLSNYNHIVEGNLELNSGILQITSCPNNDIELELNMTPGHYAIRVYSSILKCG</sequence>
<evidence type="ECO:0000313" key="2">
    <source>
        <dbReference type="Proteomes" id="UP000320643"/>
    </source>
</evidence>
<organism evidence="1 2">
    <name type="scientific">Flavobacterium zepuense</name>
    <dbReference type="NCBI Taxonomy" id="2593302"/>
    <lineage>
        <taxon>Bacteria</taxon>
        <taxon>Pseudomonadati</taxon>
        <taxon>Bacteroidota</taxon>
        <taxon>Flavobacteriia</taxon>
        <taxon>Flavobacteriales</taxon>
        <taxon>Flavobacteriaceae</taxon>
        <taxon>Flavobacterium</taxon>
    </lineage>
</organism>